<evidence type="ECO:0000313" key="2">
    <source>
        <dbReference type="EMBL" id="BAD16242.1"/>
    </source>
</evidence>
<feature type="region of interest" description="Disordered" evidence="1">
    <location>
        <begin position="59"/>
        <end position="84"/>
    </location>
</feature>
<reference evidence="3" key="2">
    <citation type="journal article" date="2008" name="Nucleic Acids Res.">
        <title>The rice annotation project database (RAP-DB): 2008 update.</title>
        <authorList>
            <consortium name="The rice annotation project (RAP)"/>
        </authorList>
    </citation>
    <scope>GENOME REANNOTATION</scope>
    <source>
        <strain evidence="3">cv. Nipponbare</strain>
    </source>
</reference>
<dbReference type="EMBL" id="AP005607">
    <property type="protein sequence ID" value="BAD16242.1"/>
    <property type="molecule type" value="Genomic_DNA"/>
</dbReference>
<gene>
    <name evidence="2" type="primary">OJ9003_D08.15</name>
</gene>
<accession>Q6YYI6</accession>
<name>Q6YYI6_ORYSJ</name>
<dbReference type="AlphaFoldDB" id="Q6YYI6"/>
<organism evidence="2 3">
    <name type="scientific">Oryza sativa subsp. japonica</name>
    <name type="common">Rice</name>
    <dbReference type="NCBI Taxonomy" id="39947"/>
    <lineage>
        <taxon>Eukaryota</taxon>
        <taxon>Viridiplantae</taxon>
        <taxon>Streptophyta</taxon>
        <taxon>Embryophyta</taxon>
        <taxon>Tracheophyta</taxon>
        <taxon>Spermatophyta</taxon>
        <taxon>Magnoliopsida</taxon>
        <taxon>Liliopsida</taxon>
        <taxon>Poales</taxon>
        <taxon>Poaceae</taxon>
        <taxon>BOP clade</taxon>
        <taxon>Oryzoideae</taxon>
        <taxon>Oryzeae</taxon>
        <taxon>Oryzinae</taxon>
        <taxon>Oryza</taxon>
        <taxon>Oryza sativa</taxon>
    </lineage>
</organism>
<dbReference type="Proteomes" id="UP000000763">
    <property type="component" value="Chromosome 2"/>
</dbReference>
<proteinExistence type="predicted"/>
<feature type="compositionally biased region" description="Gly residues" evidence="1">
    <location>
        <begin position="60"/>
        <end position="72"/>
    </location>
</feature>
<reference evidence="3" key="1">
    <citation type="journal article" date="2005" name="Nature">
        <title>The map-based sequence of the rice genome.</title>
        <authorList>
            <consortium name="International rice genome sequencing project (IRGSP)"/>
            <person name="Matsumoto T."/>
            <person name="Wu J."/>
            <person name="Kanamori H."/>
            <person name="Katayose Y."/>
            <person name="Fujisawa M."/>
            <person name="Namiki N."/>
            <person name="Mizuno H."/>
            <person name="Yamamoto K."/>
            <person name="Antonio B.A."/>
            <person name="Baba T."/>
            <person name="Sakata K."/>
            <person name="Nagamura Y."/>
            <person name="Aoki H."/>
            <person name="Arikawa K."/>
            <person name="Arita K."/>
            <person name="Bito T."/>
            <person name="Chiden Y."/>
            <person name="Fujitsuka N."/>
            <person name="Fukunaka R."/>
            <person name="Hamada M."/>
            <person name="Harada C."/>
            <person name="Hayashi A."/>
            <person name="Hijishita S."/>
            <person name="Honda M."/>
            <person name="Hosokawa S."/>
            <person name="Ichikawa Y."/>
            <person name="Idonuma A."/>
            <person name="Iijima M."/>
            <person name="Ikeda M."/>
            <person name="Ikeno M."/>
            <person name="Ito K."/>
            <person name="Ito S."/>
            <person name="Ito T."/>
            <person name="Ito Y."/>
            <person name="Ito Y."/>
            <person name="Iwabuchi A."/>
            <person name="Kamiya K."/>
            <person name="Karasawa W."/>
            <person name="Kurita K."/>
            <person name="Katagiri S."/>
            <person name="Kikuta A."/>
            <person name="Kobayashi H."/>
            <person name="Kobayashi N."/>
            <person name="Machita K."/>
            <person name="Maehara T."/>
            <person name="Masukawa M."/>
            <person name="Mizubayashi T."/>
            <person name="Mukai Y."/>
            <person name="Nagasaki H."/>
            <person name="Nagata Y."/>
            <person name="Naito S."/>
            <person name="Nakashima M."/>
            <person name="Nakama Y."/>
            <person name="Nakamichi Y."/>
            <person name="Nakamura M."/>
            <person name="Meguro A."/>
            <person name="Negishi M."/>
            <person name="Ohta I."/>
            <person name="Ohta T."/>
            <person name="Okamoto M."/>
            <person name="Ono N."/>
            <person name="Saji S."/>
            <person name="Sakaguchi M."/>
            <person name="Sakai K."/>
            <person name="Shibata M."/>
            <person name="Shimokawa T."/>
            <person name="Song J."/>
            <person name="Takazaki Y."/>
            <person name="Terasawa K."/>
            <person name="Tsugane M."/>
            <person name="Tsuji K."/>
            <person name="Ueda S."/>
            <person name="Waki K."/>
            <person name="Yamagata H."/>
            <person name="Yamamoto M."/>
            <person name="Yamamoto S."/>
            <person name="Yamane H."/>
            <person name="Yoshiki S."/>
            <person name="Yoshihara R."/>
            <person name="Yukawa K."/>
            <person name="Zhong H."/>
            <person name="Yano M."/>
            <person name="Yuan Q."/>
            <person name="Ouyang S."/>
            <person name="Liu J."/>
            <person name="Jones K.M."/>
            <person name="Gansberger K."/>
            <person name="Moffat K."/>
            <person name="Hill J."/>
            <person name="Bera J."/>
            <person name="Fadrosh D."/>
            <person name="Jin S."/>
            <person name="Johri S."/>
            <person name="Kim M."/>
            <person name="Overton L."/>
            <person name="Reardon M."/>
            <person name="Tsitrin T."/>
            <person name="Vuong H."/>
            <person name="Weaver B."/>
            <person name="Ciecko A."/>
            <person name="Tallon L."/>
            <person name="Jackson J."/>
            <person name="Pai G."/>
            <person name="Aken S.V."/>
            <person name="Utterback T."/>
            <person name="Reidmuller S."/>
            <person name="Feldblyum T."/>
            <person name="Hsiao J."/>
            <person name="Zismann V."/>
            <person name="Iobst S."/>
            <person name="de Vazeille A.R."/>
            <person name="Buell C.R."/>
            <person name="Ying K."/>
            <person name="Li Y."/>
            <person name="Lu T."/>
            <person name="Huang Y."/>
            <person name="Zhao Q."/>
            <person name="Feng Q."/>
            <person name="Zhang L."/>
            <person name="Zhu J."/>
            <person name="Weng Q."/>
            <person name="Mu J."/>
            <person name="Lu Y."/>
            <person name="Fan D."/>
            <person name="Liu Y."/>
            <person name="Guan J."/>
            <person name="Zhang Y."/>
            <person name="Yu S."/>
            <person name="Liu X."/>
            <person name="Zhang Y."/>
            <person name="Hong G."/>
            <person name="Han B."/>
            <person name="Choisne N."/>
            <person name="Demange N."/>
            <person name="Orjeda G."/>
            <person name="Samain S."/>
            <person name="Cattolico L."/>
            <person name="Pelletier E."/>
            <person name="Couloux A."/>
            <person name="Segurens B."/>
            <person name="Wincker P."/>
            <person name="D'Hont A."/>
            <person name="Scarpelli C."/>
            <person name="Weissenbach J."/>
            <person name="Salanoubat M."/>
            <person name="Quetier F."/>
            <person name="Yu Y."/>
            <person name="Kim H.R."/>
            <person name="Rambo T."/>
            <person name="Currie J."/>
            <person name="Collura K."/>
            <person name="Luo M."/>
            <person name="Yang T."/>
            <person name="Ammiraju J.S.S."/>
            <person name="Engler F."/>
            <person name="Soderlund C."/>
            <person name="Wing R.A."/>
            <person name="Palmer L.E."/>
            <person name="de la Bastide M."/>
            <person name="Spiegel L."/>
            <person name="Nascimento L."/>
            <person name="Zutavern T."/>
            <person name="O'Shaughnessy A."/>
            <person name="Dike S."/>
            <person name="Dedhia N."/>
            <person name="Preston R."/>
            <person name="Balija V."/>
            <person name="McCombie W.R."/>
            <person name="Chow T."/>
            <person name="Chen H."/>
            <person name="Chung M."/>
            <person name="Chen C."/>
            <person name="Shaw J."/>
            <person name="Wu H."/>
            <person name="Hsiao K."/>
            <person name="Chao Y."/>
            <person name="Chu M."/>
            <person name="Cheng C."/>
            <person name="Hour A."/>
            <person name="Lee P."/>
            <person name="Lin S."/>
            <person name="Lin Y."/>
            <person name="Liou J."/>
            <person name="Liu S."/>
            <person name="Hsing Y."/>
            <person name="Raghuvanshi S."/>
            <person name="Mohanty A."/>
            <person name="Bharti A.K."/>
            <person name="Gaur A."/>
            <person name="Gupta V."/>
            <person name="Kumar D."/>
            <person name="Ravi V."/>
            <person name="Vij S."/>
            <person name="Kapur A."/>
            <person name="Khurana P."/>
            <person name="Khurana P."/>
            <person name="Khurana J.P."/>
            <person name="Tyagi A.K."/>
            <person name="Gaikwad K."/>
            <person name="Singh A."/>
            <person name="Dalal V."/>
            <person name="Srivastava S."/>
            <person name="Dixit A."/>
            <person name="Pal A.K."/>
            <person name="Ghazi I.A."/>
            <person name="Yadav M."/>
            <person name="Pandit A."/>
            <person name="Bhargava A."/>
            <person name="Sureshbabu K."/>
            <person name="Batra K."/>
            <person name="Sharma T.R."/>
            <person name="Mohapatra T."/>
            <person name="Singh N.K."/>
            <person name="Messing J."/>
            <person name="Nelson A.B."/>
            <person name="Fuks G."/>
            <person name="Kavchok S."/>
            <person name="Keizer G."/>
            <person name="Linton E."/>
            <person name="Llaca V."/>
            <person name="Song R."/>
            <person name="Tanyolac B."/>
            <person name="Young S."/>
            <person name="Ho-Il K."/>
            <person name="Hahn J.H."/>
            <person name="Sangsakoo G."/>
            <person name="Vanavichit A."/>
            <person name="de Mattos Luiz.A.T."/>
            <person name="Zimmer P.D."/>
            <person name="Malone G."/>
            <person name="Dellagostin O."/>
            <person name="de Oliveira A.C."/>
            <person name="Bevan M."/>
            <person name="Bancroft I."/>
            <person name="Minx P."/>
            <person name="Cordum H."/>
            <person name="Wilson R."/>
            <person name="Cheng Z."/>
            <person name="Jin W."/>
            <person name="Jiang J."/>
            <person name="Leong S.A."/>
            <person name="Iwama H."/>
            <person name="Gojobori T."/>
            <person name="Itoh T."/>
            <person name="Niimura Y."/>
            <person name="Fujii Y."/>
            <person name="Habara T."/>
            <person name="Sakai H."/>
            <person name="Sato Y."/>
            <person name="Wilson G."/>
            <person name="Kumar K."/>
            <person name="McCouch S."/>
            <person name="Juretic N."/>
            <person name="Hoen D."/>
            <person name="Wright S."/>
            <person name="Bruskiewich R."/>
            <person name="Bureau T."/>
            <person name="Miyao A."/>
            <person name="Hirochika H."/>
            <person name="Nishikawa T."/>
            <person name="Kadowaki K."/>
            <person name="Sugiura M."/>
            <person name="Burr B."/>
            <person name="Sasaki T."/>
        </authorList>
    </citation>
    <scope>NUCLEOTIDE SEQUENCE [LARGE SCALE GENOMIC DNA]</scope>
    <source>
        <strain evidence="3">cv. Nipponbare</strain>
    </source>
</reference>
<sequence length="84" mass="9544">MSLPFVLWKRMADCRWQCRWRGDVPYHRRAVTSHQRHGGRHTEATWMVNAWMTRRSGDCRGIGGVGGSGGGGDNDEEKREEDAA</sequence>
<protein>
    <submittedName>
        <fullName evidence="2">Uncharacterized protein</fullName>
    </submittedName>
</protein>
<evidence type="ECO:0000313" key="3">
    <source>
        <dbReference type="Proteomes" id="UP000000763"/>
    </source>
</evidence>
<evidence type="ECO:0000256" key="1">
    <source>
        <dbReference type="SAM" id="MobiDB-lite"/>
    </source>
</evidence>